<dbReference type="Proteomes" id="UP001176940">
    <property type="component" value="Unassembled WGS sequence"/>
</dbReference>
<sequence>MGIAVRSGASHLHQMTSSSCLHIATLAQAYFVCPVEGRAKYCSAQAPGLSDRSRHLRTAVLCSALNRADKVCLHRNCGIKIRRGRDRKKMGGPGPDRDAHRIRLPAHHRTHLLHHVLVLPPPLTHFVFCIYISSVYCDSGCFSVIVSWGEVSVSPVVEVGDQ</sequence>
<dbReference type="PROSITE" id="PS51257">
    <property type="entry name" value="PROKAR_LIPOPROTEIN"/>
    <property type="match status" value="1"/>
</dbReference>
<dbReference type="EMBL" id="CAUEEQ010060428">
    <property type="protein sequence ID" value="CAJ0964379.1"/>
    <property type="molecule type" value="Genomic_DNA"/>
</dbReference>
<accession>A0ABN9MFN8</accession>
<comment type="caution">
    <text evidence="1">The sequence shown here is derived from an EMBL/GenBank/DDBJ whole genome shotgun (WGS) entry which is preliminary data.</text>
</comment>
<organism evidence="1 2">
    <name type="scientific">Ranitomeya imitator</name>
    <name type="common">mimic poison frog</name>
    <dbReference type="NCBI Taxonomy" id="111125"/>
    <lineage>
        <taxon>Eukaryota</taxon>
        <taxon>Metazoa</taxon>
        <taxon>Chordata</taxon>
        <taxon>Craniata</taxon>
        <taxon>Vertebrata</taxon>
        <taxon>Euteleostomi</taxon>
        <taxon>Amphibia</taxon>
        <taxon>Batrachia</taxon>
        <taxon>Anura</taxon>
        <taxon>Neobatrachia</taxon>
        <taxon>Hyloidea</taxon>
        <taxon>Dendrobatidae</taxon>
        <taxon>Dendrobatinae</taxon>
        <taxon>Ranitomeya</taxon>
    </lineage>
</organism>
<proteinExistence type="predicted"/>
<evidence type="ECO:0000313" key="2">
    <source>
        <dbReference type="Proteomes" id="UP001176940"/>
    </source>
</evidence>
<evidence type="ECO:0000313" key="1">
    <source>
        <dbReference type="EMBL" id="CAJ0964379.1"/>
    </source>
</evidence>
<protein>
    <submittedName>
        <fullName evidence="1">Uncharacterized protein</fullName>
    </submittedName>
</protein>
<gene>
    <name evidence="1" type="ORF">RIMI_LOCUS19153616</name>
</gene>
<name>A0ABN9MFN8_9NEOB</name>
<keyword evidence="2" id="KW-1185">Reference proteome</keyword>
<reference evidence="1" key="1">
    <citation type="submission" date="2023-07" db="EMBL/GenBank/DDBJ databases">
        <authorList>
            <person name="Stuckert A."/>
        </authorList>
    </citation>
    <scope>NUCLEOTIDE SEQUENCE</scope>
</reference>